<dbReference type="InterPro" id="IPR035890">
    <property type="entry name" value="Anti-sigma-28_factor_FlgM_sf"/>
</dbReference>
<dbReference type="GO" id="GO:0045892">
    <property type="term" value="P:negative regulation of DNA-templated transcription"/>
    <property type="evidence" value="ECO:0007669"/>
    <property type="project" value="InterPro"/>
</dbReference>
<dbReference type="GO" id="GO:0044781">
    <property type="term" value="P:bacterial-type flagellum organization"/>
    <property type="evidence" value="ECO:0007669"/>
    <property type="project" value="UniProtKB-KW"/>
</dbReference>
<comment type="similarity">
    <text evidence="1">Belongs to the FlgM family.</text>
</comment>
<feature type="domain" description="Anti-sigma-28 factor FlgM C-terminal" evidence="9">
    <location>
        <begin position="39"/>
        <end position="92"/>
    </location>
</feature>
<evidence type="ECO:0000256" key="5">
    <source>
        <dbReference type="ARBA" id="ARBA00023015"/>
    </source>
</evidence>
<evidence type="ECO:0000256" key="8">
    <source>
        <dbReference type="ARBA" id="ARBA00030117"/>
    </source>
</evidence>
<evidence type="ECO:0000256" key="6">
    <source>
        <dbReference type="ARBA" id="ARBA00023163"/>
    </source>
</evidence>
<sequence length="99" mass="10681">MKIADVKSLEVEQLATKQAEVVGTAQAAPLREEAGANEDVIQLSPQSRLLQKASAVVYQAPEVRPEKVAALQEPVQKGTYVVDSKKVANSLIAELIQEK</sequence>
<keyword evidence="5" id="KW-0805">Transcription regulation</keyword>
<dbReference type="InterPro" id="IPR007412">
    <property type="entry name" value="FlgM"/>
</dbReference>
<dbReference type="EMBL" id="DTMF01000193">
    <property type="protein sequence ID" value="HGF34257.1"/>
    <property type="molecule type" value="Genomic_DNA"/>
</dbReference>
<dbReference type="Pfam" id="PF04316">
    <property type="entry name" value="FlgM"/>
    <property type="match status" value="1"/>
</dbReference>
<keyword evidence="10" id="KW-0969">Cilium</keyword>
<organism evidence="10">
    <name type="scientific">Desulfobacca acetoxidans</name>
    <dbReference type="NCBI Taxonomy" id="60893"/>
    <lineage>
        <taxon>Bacteria</taxon>
        <taxon>Pseudomonadati</taxon>
        <taxon>Thermodesulfobacteriota</taxon>
        <taxon>Desulfobaccia</taxon>
        <taxon>Desulfobaccales</taxon>
        <taxon>Desulfobaccaceae</taxon>
        <taxon>Desulfobacca</taxon>
    </lineage>
</organism>
<keyword evidence="4" id="KW-1005">Bacterial flagellum biogenesis</keyword>
<comment type="function">
    <text evidence="7">Responsible for the coupling of flagellin expression to flagellar assembly by preventing expression of the flagellin genes when a component of the middle class of proteins is defective. It negatively regulates flagellar genes by inhibiting the activity of FliA by directly binding to FliA.</text>
</comment>
<dbReference type="AlphaFoldDB" id="A0A7C3UY40"/>
<evidence type="ECO:0000256" key="2">
    <source>
        <dbReference type="ARBA" id="ARBA00017823"/>
    </source>
</evidence>
<keyword evidence="3" id="KW-0678">Repressor</keyword>
<evidence type="ECO:0000256" key="3">
    <source>
        <dbReference type="ARBA" id="ARBA00022491"/>
    </source>
</evidence>
<protein>
    <recommendedName>
        <fullName evidence="2">Negative regulator of flagellin synthesis</fullName>
    </recommendedName>
    <alternativeName>
        <fullName evidence="8">Anti-sigma-28 factor</fullName>
    </alternativeName>
</protein>
<dbReference type="NCBIfam" id="TIGR03824">
    <property type="entry name" value="FlgM_jcvi"/>
    <property type="match status" value="1"/>
</dbReference>
<evidence type="ECO:0000256" key="4">
    <source>
        <dbReference type="ARBA" id="ARBA00022795"/>
    </source>
</evidence>
<evidence type="ECO:0000259" key="9">
    <source>
        <dbReference type="Pfam" id="PF04316"/>
    </source>
</evidence>
<evidence type="ECO:0000256" key="7">
    <source>
        <dbReference type="ARBA" id="ARBA00024739"/>
    </source>
</evidence>
<evidence type="ECO:0000313" key="10">
    <source>
        <dbReference type="EMBL" id="HGF34257.1"/>
    </source>
</evidence>
<name>A0A7C3UY40_9BACT</name>
<keyword evidence="10" id="KW-0282">Flagellum</keyword>
<keyword evidence="6" id="KW-0804">Transcription</keyword>
<accession>A0A7C3UY40</accession>
<evidence type="ECO:0000256" key="1">
    <source>
        <dbReference type="ARBA" id="ARBA00005322"/>
    </source>
</evidence>
<gene>
    <name evidence="10" type="primary">flgM</name>
    <name evidence="10" type="ORF">ENW96_07705</name>
</gene>
<dbReference type="SUPFAM" id="SSF101498">
    <property type="entry name" value="Anti-sigma factor FlgM"/>
    <property type="match status" value="1"/>
</dbReference>
<comment type="caution">
    <text evidence="10">The sequence shown here is derived from an EMBL/GenBank/DDBJ whole genome shotgun (WGS) entry which is preliminary data.</text>
</comment>
<proteinExistence type="inferred from homology"/>
<dbReference type="InterPro" id="IPR031316">
    <property type="entry name" value="FlgM_C"/>
</dbReference>
<keyword evidence="10" id="KW-0966">Cell projection</keyword>
<reference evidence="10" key="1">
    <citation type="journal article" date="2020" name="mSystems">
        <title>Genome- and Community-Level Interaction Insights into Carbon Utilization and Element Cycling Functions of Hydrothermarchaeota in Hydrothermal Sediment.</title>
        <authorList>
            <person name="Zhou Z."/>
            <person name="Liu Y."/>
            <person name="Xu W."/>
            <person name="Pan J."/>
            <person name="Luo Z.H."/>
            <person name="Li M."/>
        </authorList>
    </citation>
    <scope>NUCLEOTIDE SEQUENCE [LARGE SCALE GENOMIC DNA]</scope>
    <source>
        <strain evidence="10">SpSt-897</strain>
    </source>
</reference>